<name>A0AAN8I5G4_9EURO</name>
<accession>A0AAN8I5G4</accession>
<feature type="region of interest" description="Disordered" evidence="1">
    <location>
        <begin position="109"/>
        <end position="205"/>
    </location>
</feature>
<sequence length="272" mass="28914">MTFPGGSYAHSYQDHLKPDPETPTAKAHVDHLKPALNTFQIESSSGTLDVEIELYKTVADLKRLIKEHHPEKPEVATQVLTYSLDGEEHGDTELLGAFVRREGKREDGDRHMVLHIKDTTTTAGPSTQMPAQLDGANSPREAAAELPGAAGAAPQHATASNQSAANTNPPRAPSPQPATAAPAPAPRATPANRPRTPSPPPAPAIFEQAQHLGYPLGSFTTVAQAVARLKTEVVGRIDRMLDSEIAQPICLSIVVVVVGVVILAVLLTRKSD</sequence>
<dbReference type="Proteomes" id="UP001316803">
    <property type="component" value="Unassembled WGS sequence"/>
</dbReference>
<reference evidence="3 4" key="1">
    <citation type="submission" date="2022-12" db="EMBL/GenBank/DDBJ databases">
        <title>Genomic features and morphological characterization of a novel Knufia sp. strain isolated from spacecraft assembly facility.</title>
        <authorList>
            <person name="Teixeira M."/>
            <person name="Chander A.M."/>
            <person name="Stajich J.E."/>
            <person name="Venkateswaran K."/>
        </authorList>
    </citation>
    <scope>NUCLEOTIDE SEQUENCE [LARGE SCALE GENOMIC DNA]</scope>
    <source>
        <strain evidence="3 4">FJI-L2-BK-P2</strain>
    </source>
</reference>
<protein>
    <recommendedName>
        <fullName evidence="5">Ubiquitin-like domain-containing protein</fullName>
    </recommendedName>
</protein>
<dbReference type="Gene3D" id="3.10.20.90">
    <property type="entry name" value="Phosphatidylinositol 3-kinase Catalytic Subunit, Chain A, domain 1"/>
    <property type="match status" value="1"/>
</dbReference>
<keyword evidence="4" id="KW-1185">Reference proteome</keyword>
<evidence type="ECO:0000256" key="1">
    <source>
        <dbReference type="SAM" id="MobiDB-lite"/>
    </source>
</evidence>
<dbReference type="EMBL" id="JAKLMC020000022">
    <property type="protein sequence ID" value="KAK5951050.1"/>
    <property type="molecule type" value="Genomic_DNA"/>
</dbReference>
<keyword evidence="2" id="KW-1133">Transmembrane helix</keyword>
<evidence type="ECO:0000313" key="4">
    <source>
        <dbReference type="Proteomes" id="UP001316803"/>
    </source>
</evidence>
<keyword evidence="2" id="KW-0472">Membrane</keyword>
<feature type="region of interest" description="Disordered" evidence="1">
    <location>
        <begin position="1"/>
        <end position="26"/>
    </location>
</feature>
<feature type="transmembrane region" description="Helical" evidence="2">
    <location>
        <begin position="245"/>
        <end position="267"/>
    </location>
</feature>
<feature type="compositionally biased region" description="Low complexity" evidence="1">
    <location>
        <begin position="177"/>
        <end position="195"/>
    </location>
</feature>
<evidence type="ECO:0000313" key="3">
    <source>
        <dbReference type="EMBL" id="KAK5951050.1"/>
    </source>
</evidence>
<evidence type="ECO:0000256" key="2">
    <source>
        <dbReference type="SAM" id="Phobius"/>
    </source>
</evidence>
<feature type="compositionally biased region" description="Basic and acidic residues" evidence="1">
    <location>
        <begin position="109"/>
        <end position="118"/>
    </location>
</feature>
<feature type="compositionally biased region" description="Low complexity" evidence="1">
    <location>
        <begin position="144"/>
        <end position="169"/>
    </location>
</feature>
<feature type="compositionally biased region" description="Polar residues" evidence="1">
    <location>
        <begin position="119"/>
        <end position="130"/>
    </location>
</feature>
<keyword evidence="2" id="KW-0812">Transmembrane</keyword>
<proteinExistence type="predicted"/>
<evidence type="ECO:0008006" key="5">
    <source>
        <dbReference type="Google" id="ProtNLM"/>
    </source>
</evidence>
<gene>
    <name evidence="3" type="ORF">OHC33_007803</name>
</gene>
<comment type="caution">
    <text evidence="3">The sequence shown here is derived from an EMBL/GenBank/DDBJ whole genome shotgun (WGS) entry which is preliminary data.</text>
</comment>
<organism evidence="3 4">
    <name type="scientific">Knufia fluminis</name>
    <dbReference type="NCBI Taxonomy" id="191047"/>
    <lineage>
        <taxon>Eukaryota</taxon>
        <taxon>Fungi</taxon>
        <taxon>Dikarya</taxon>
        <taxon>Ascomycota</taxon>
        <taxon>Pezizomycotina</taxon>
        <taxon>Eurotiomycetes</taxon>
        <taxon>Chaetothyriomycetidae</taxon>
        <taxon>Chaetothyriales</taxon>
        <taxon>Trichomeriaceae</taxon>
        <taxon>Knufia</taxon>
    </lineage>
</organism>
<dbReference type="AlphaFoldDB" id="A0AAN8I5G4"/>